<name>A0A5B9P5W9_9BACT</name>
<evidence type="ECO:0000313" key="7">
    <source>
        <dbReference type="EMBL" id="QEG20382.1"/>
    </source>
</evidence>
<dbReference type="Pfam" id="PF03631">
    <property type="entry name" value="Virul_fac_BrkB"/>
    <property type="match status" value="1"/>
</dbReference>
<evidence type="ECO:0000256" key="2">
    <source>
        <dbReference type="ARBA" id="ARBA00022475"/>
    </source>
</evidence>
<organism evidence="7 8">
    <name type="scientific">Mariniblastus fucicola</name>
    <dbReference type="NCBI Taxonomy" id="980251"/>
    <lineage>
        <taxon>Bacteria</taxon>
        <taxon>Pseudomonadati</taxon>
        <taxon>Planctomycetota</taxon>
        <taxon>Planctomycetia</taxon>
        <taxon>Pirellulales</taxon>
        <taxon>Pirellulaceae</taxon>
        <taxon>Mariniblastus</taxon>
    </lineage>
</organism>
<dbReference type="GO" id="GO:0005886">
    <property type="term" value="C:plasma membrane"/>
    <property type="evidence" value="ECO:0007669"/>
    <property type="project" value="UniProtKB-SubCell"/>
</dbReference>
<feature type="transmembrane region" description="Helical" evidence="6">
    <location>
        <begin position="181"/>
        <end position="201"/>
    </location>
</feature>
<protein>
    <submittedName>
        <fullName evidence="7">Uncharacterized protein</fullName>
    </submittedName>
</protein>
<feature type="transmembrane region" description="Helical" evidence="6">
    <location>
        <begin position="28"/>
        <end position="51"/>
    </location>
</feature>
<feature type="transmembrane region" description="Helical" evidence="6">
    <location>
        <begin position="134"/>
        <end position="161"/>
    </location>
</feature>
<dbReference type="PIRSF" id="PIRSF035875">
    <property type="entry name" value="RNase_BN"/>
    <property type="match status" value="1"/>
</dbReference>
<proteinExistence type="predicted"/>
<dbReference type="OrthoDB" id="9797028at2"/>
<evidence type="ECO:0000256" key="3">
    <source>
        <dbReference type="ARBA" id="ARBA00022692"/>
    </source>
</evidence>
<accession>A0A5B9P5W9</accession>
<dbReference type="AlphaFoldDB" id="A0A5B9P5W9"/>
<dbReference type="NCBIfam" id="TIGR00765">
    <property type="entry name" value="yihY_not_rbn"/>
    <property type="match status" value="1"/>
</dbReference>
<evidence type="ECO:0000256" key="6">
    <source>
        <dbReference type="SAM" id="Phobius"/>
    </source>
</evidence>
<dbReference type="InterPro" id="IPR017039">
    <property type="entry name" value="Virul_fac_BrkB"/>
</dbReference>
<gene>
    <name evidence="7" type="ORF">MFFC18_02300</name>
</gene>
<keyword evidence="8" id="KW-1185">Reference proteome</keyword>
<evidence type="ECO:0000256" key="5">
    <source>
        <dbReference type="ARBA" id="ARBA00023136"/>
    </source>
</evidence>
<dbReference type="KEGG" id="mff:MFFC18_02300"/>
<keyword evidence="4 6" id="KW-1133">Transmembrane helix</keyword>
<feature type="transmembrane region" description="Helical" evidence="6">
    <location>
        <begin position="90"/>
        <end position="113"/>
    </location>
</feature>
<keyword evidence="3 6" id="KW-0812">Transmembrane</keyword>
<comment type="subcellular location">
    <subcellularLocation>
        <location evidence="1">Cell membrane</location>
        <topology evidence="1">Multi-pass membrane protein</topology>
    </subcellularLocation>
</comment>
<evidence type="ECO:0000256" key="1">
    <source>
        <dbReference type="ARBA" id="ARBA00004651"/>
    </source>
</evidence>
<feature type="transmembrane region" description="Helical" evidence="6">
    <location>
        <begin position="242"/>
        <end position="260"/>
    </location>
</feature>
<feature type="transmembrane region" description="Helical" evidence="6">
    <location>
        <begin position="213"/>
        <end position="236"/>
    </location>
</feature>
<keyword evidence="2" id="KW-1003">Cell membrane</keyword>
<sequence>MFKKLINLIAVSAERFNENDGLSSSAAIAYYAAFSLPSILLISFSILGFFVEPTDVQGEIGLQVEDAIGEQAVEQLEEIVTSANQPKQNVFSTVVGGLMLLIGATGVLTQLQIALNKVWRVNHGDQRNPWLSMLLKRVLSLGMLLVMAFLLLVSISIRAIVSELGAQLDAVLPAVLSSGMLLVLNQVLSFVFLTTLLTAMFRFMPDVQVPWRSVWFGAFVTAVLFTLGKQLMGLYISYGNPGAVYGAAASLAIILAWVYYASSIVLFGAQLTQTWTTQDFERQR</sequence>
<dbReference type="EMBL" id="CP042912">
    <property type="protein sequence ID" value="QEG20382.1"/>
    <property type="molecule type" value="Genomic_DNA"/>
</dbReference>
<dbReference type="RefSeq" id="WP_075082592.1">
    <property type="nucleotide sequence ID" value="NZ_CP042912.1"/>
</dbReference>
<evidence type="ECO:0000313" key="8">
    <source>
        <dbReference type="Proteomes" id="UP000322214"/>
    </source>
</evidence>
<dbReference type="STRING" id="980251.GCA_001642875_04600"/>
<dbReference type="PANTHER" id="PTHR30213:SF1">
    <property type="entry name" value="INNER MEMBRANE PROTEIN YHJD"/>
    <property type="match status" value="1"/>
</dbReference>
<keyword evidence="5 6" id="KW-0472">Membrane</keyword>
<dbReference type="Proteomes" id="UP000322214">
    <property type="component" value="Chromosome"/>
</dbReference>
<dbReference type="PANTHER" id="PTHR30213">
    <property type="entry name" value="INNER MEMBRANE PROTEIN YHJD"/>
    <property type="match status" value="1"/>
</dbReference>
<evidence type="ECO:0000256" key="4">
    <source>
        <dbReference type="ARBA" id="ARBA00022989"/>
    </source>
</evidence>
<reference evidence="7 8" key="1">
    <citation type="submission" date="2019-08" db="EMBL/GenBank/DDBJ databases">
        <title>Deep-cultivation of Planctomycetes and their phenomic and genomic characterization uncovers novel biology.</title>
        <authorList>
            <person name="Wiegand S."/>
            <person name="Jogler M."/>
            <person name="Boedeker C."/>
            <person name="Pinto D."/>
            <person name="Vollmers J."/>
            <person name="Rivas-Marin E."/>
            <person name="Kohn T."/>
            <person name="Peeters S.H."/>
            <person name="Heuer A."/>
            <person name="Rast P."/>
            <person name="Oberbeckmann S."/>
            <person name="Bunk B."/>
            <person name="Jeske O."/>
            <person name="Meyerdierks A."/>
            <person name="Storesund J.E."/>
            <person name="Kallscheuer N."/>
            <person name="Luecker S."/>
            <person name="Lage O.M."/>
            <person name="Pohl T."/>
            <person name="Merkel B.J."/>
            <person name="Hornburger P."/>
            <person name="Mueller R.-W."/>
            <person name="Bruemmer F."/>
            <person name="Labrenz M."/>
            <person name="Spormann A.M."/>
            <person name="Op den Camp H."/>
            <person name="Overmann J."/>
            <person name="Amann R."/>
            <person name="Jetten M.S.M."/>
            <person name="Mascher T."/>
            <person name="Medema M.H."/>
            <person name="Devos D.P."/>
            <person name="Kaster A.-K."/>
            <person name="Ovreas L."/>
            <person name="Rohde M."/>
            <person name="Galperin M.Y."/>
            <person name="Jogler C."/>
        </authorList>
    </citation>
    <scope>NUCLEOTIDE SEQUENCE [LARGE SCALE GENOMIC DNA]</scope>
    <source>
        <strain evidence="7 8">FC18</strain>
    </source>
</reference>